<dbReference type="Proteomes" id="UP000076442">
    <property type="component" value="Unassembled WGS sequence"/>
</dbReference>
<reference evidence="1 2" key="1">
    <citation type="submission" date="2015-09" db="EMBL/GenBank/DDBJ databases">
        <title>Spore heat resistance.</title>
        <authorList>
            <person name="Boekhorst J."/>
            <person name="Berendsen E.M."/>
            <person name="Wells-Bennik M.H."/>
            <person name="Kuipers O.P."/>
        </authorList>
    </citation>
    <scope>NUCLEOTIDE SEQUENCE [LARGE SCALE GENOMIC DNA]</scope>
    <source>
        <strain evidence="1 2">B4122</strain>
    </source>
</reference>
<organism evidence="1 2">
    <name type="scientific">Bacillus subtilis</name>
    <dbReference type="NCBI Taxonomy" id="1423"/>
    <lineage>
        <taxon>Bacteria</taxon>
        <taxon>Bacillati</taxon>
        <taxon>Bacillota</taxon>
        <taxon>Bacilli</taxon>
        <taxon>Bacillales</taxon>
        <taxon>Bacillaceae</taxon>
        <taxon>Bacillus</taxon>
    </lineage>
</organism>
<evidence type="ECO:0000313" key="1">
    <source>
        <dbReference type="EMBL" id="KZD89330.1"/>
    </source>
</evidence>
<sequence length="388" mass="43659">MGVIRSVLDWMSKRSFNWVGSSYFNYGSYLNDENILKSSDTYNLMKLISDQVALAEFDVEDIVTGKKSKDPRAAHALRVLSCPNDYLTSFEFKKLLTNVYLLRGDVYPFYDGSQLHILNNAYSELTNSGVEKITVAGEVVPGYMVRHIKNIGISHIEGVGLLELARETLEGVMNAEKALTEKYKKGGLMAFLLKLDAHLSPTNTTQNKTVKAILKQLEDIKDSGKTKMIPLGKGYSIEALESPVDDEKTLKYLSIYKKDLGKFFGLDKDLLDKLEEKDMEQAMMKLYTSCLNPIFRNIEEHLTILLFGKNSGLRLKLRHNLLDYVGMKTKTDIAYNLVRTSIAAPDDAREMLGFKRLDTEESSKLYISKDLVGLDRLGDSLKGGEDDG</sequence>
<dbReference type="InterPro" id="IPR006944">
    <property type="entry name" value="Phage/GTA_portal"/>
</dbReference>
<accession>A0AAP1DYN8</accession>
<name>A0AAP1DYN8_BACIU</name>
<comment type="caution">
    <text evidence="1">The sequence shown here is derived from an EMBL/GenBank/DDBJ whole genome shotgun (WGS) entry which is preliminary data.</text>
</comment>
<protein>
    <submittedName>
        <fullName evidence="1">Phage portal protein</fullName>
    </submittedName>
</protein>
<evidence type="ECO:0000313" key="2">
    <source>
        <dbReference type="Proteomes" id="UP000076442"/>
    </source>
</evidence>
<dbReference type="Pfam" id="PF04860">
    <property type="entry name" value="Phage_portal"/>
    <property type="match status" value="1"/>
</dbReference>
<gene>
    <name evidence="1" type="ORF">B4122_3716</name>
</gene>
<dbReference type="AlphaFoldDB" id="A0AAP1DYN8"/>
<dbReference type="RefSeq" id="WP_080332211.1">
    <property type="nucleotide sequence ID" value="NZ_JXHR01000006.1"/>
</dbReference>
<proteinExistence type="predicted"/>
<dbReference type="EMBL" id="LJZV01000024">
    <property type="protein sequence ID" value="KZD89330.1"/>
    <property type="molecule type" value="Genomic_DNA"/>
</dbReference>